<evidence type="ECO:0000256" key="4">
    <source>
        <dbReference type="ARBA" id="ARBA00022989"/>
    </source>
</evidence>
<dbReference type="GO" id="GO:0005886">
    <property type="term" value="C:plasma membrane"/>
    <property type="evidence" value="ECO:0007669"/>
    <property type="project" value="UniProtKB-SubCell"/>
</dbReference>
<keyword evidence="6" id="KW-0675">Receptor</keyword>
<name>D7GY57_TRICA</name>
<organism evidence="9 10">
    <name type="scientific">Tribolium castaneum</name>
    <name type="common">Red flour beetle</name>
    <dbReference type="NCBI Taxonomy" id="7070"/>
    <lineage>
        <taxon>Eukaryota</taxon>
        <taxon>Metazoa</taxon>
        <taxon>Ecdysozoa</taxon>
        <taxon>Arthropoda</taxon>
        <taxon>Hexapoda</taxon>
        <taxon>Insecta</taxon>
        <taxon>Pterygota</taxon>
        <taxon>Neoptera</taxon>
        <taxon>Endopterygota</taxon>
        <taxon>Coleoptera</taxon>
        <taxon>Polyphaga</taxon>
        <taxon>Cucujiformia</taxon>
        <taxon>Tenebrionidae</taxon>
        <taxon>Tenebrionidae incertae sedis</taxon>
        <taxon>Tribolium</taxon>
    </lineage>
</organism>
<evidence type="ECO:0000256" key="7">
    <source>
        <dbReference type="ARBA" id="ARBA00023180"/>
    </source>
</evidence>
<feature type="transmembrane region" description="Helical" evidence="8">
    <location>
        <begin position="303"/>
        <end position="325"/>
    </location>
</feature>
<dbReference type="InterPro" id="IPR052192">
    <property type="entry name" value="Insect_Ionotropic_Sensory_Rcpt"/>
</dbReference>
<reference evidence="9 10" key="2">
    <citation type="journal article" date="2010" name="Nucleic Acids Res.">
        <title>BeetleBase in 2010: revisions to provide comprehensive genomic information for Tribolium castaneum.</title>
        <authorList>
            <person name="Kim H.S."/>
            <person name="Murphy T."/>
            <person name="Xia J."/>
            <person name="Caragea D."/>
            <person name="Park Y."/>
            <person name="Beeman R.W."/>
            <person name="Lorenzen M.D."/>
            <person name="Butcher S."/>
            <person name="Manak J.R."/>
            <person name="Brown S.J."/>
        </authorList>
    </citation>
    <scope>NUCLEOTIDE SEQUENCE [LARGE SCALE GENOMIC DNA]</scope>
    <source>
        <strain evidence="9 10">Georgia GA2</strain>
    </source>
</reference>
<keyword evidence="7" id="KW-0325">Glycoprotein</keyword>
<keyword evidence="2" id="KW-1003">Cell membrane</keyword>
<keyword evidence="4 8" id="KW-1133">Transmembrane helix</keyword>
<evidence type="ECO:0000313" key="10">
    <source>
        <dbReference type="Proteomes" id="UP000007266"/>
    </source>
</evidence>
<evidence type="ECO:0000256" key="8">
    <source>
        <dbReference type="SAM" id="Phobius"/>
    </source>
</evidence>
<keyword evidence="3 8" id="KW-0812">Transmembrane</keyword>
<dbReference type="Proteomes" id="UP000007266">
    <property type="component" value="Unassembled WGS sequence"/>
</dbReference>
<evidence type="ECO:0000256" key="3">
    <source>
        <dbReference type="ARBA" id="ARBA00022692"/>
    </source>
</evidence>
<evidence type="ECO:0000256" key="1">
    <source>
        <dbReference type="ARBA" id="ARBA00004651"/>
    </source>
</evidence>
<dbReference type="PANTHER" id="PTHR42643">
    <property type="entry name" value="IONOTROPIC RECEPTOR 20A-RELATED"/>
    <property type="match status" value="1"/>
</dbReference>
<dbReference type="AlphaFoldDB" id="D7GY57"/>
<accession>D7GY57</accession>
<keyword evidence="5 8" id="KW-0472">Membrane</keyword>
<evidence type="ECO:0000256" key="5">
    <source>
        <dbReference type="ARBA" id="ARBA00023136"/>
    </source>
</evidence>
<evidence type="ECO:0000256" key="2">
    <source>
        <dbReference type="ARBA" id="ARBA00022475"/>
    </source>
</evidence>
<protein>
    <recommendedName>
        <fullName evidence="11">Ionotropic glutamate receptor C-terminal domain-containing protein</fullName>
    </recommendedName>
</protein>
<keyword evidence="10" id="KW-1185">Reference proteome</keyword>
<dbReference type="EMBL" id="KQ972538">
    <property type="protein sequence ID" value="EFA13281.2"/>
    <property type="molecule type" value="Genomic_DNA"/>
</dbReference>
<comment type="subcellular location">
    <subcellularLocation>
        <location evidence="1">Cell membrane</location>
        <topology evidence="1">Multi-pass membrane protein</topology>
    </subcellularLocation>
</comment>
<gene>
    <name evidence="9" type="primary">AUGUSTUS-3.0.2_04097</name>
    <name evidence="9" type="ORF">TcasGA2_TC004097</name>
</gene>
<evidence type="ECO:0000256" key="6">
    <source>
        <dbReference type="ARBA" id="ARBA00023170"/>
    </source>
</evidence>
<evidence type="ECO:0000313" key="9">
    <source>
        <dbReference type="EMBL" id="EFA13281.2"/>
    </source>
</evidence>
<feature type="transmembrane region" description="Helical" evidence="8">
    <location>
        <begin position="273"/>
        <end position="291"/>
    </location>
</feature>
<feature type="transmembrane region" description="Helical" evidence="8">
    <location>
        <begin position="240"/>
        <end position="261"/>
    </location>
</feature>
<evidence type="ECO:0008006" key="11">
    <source>
        <dbReference type="Google" id="ProtNLM"/>
    </source>
</evidence>
<proteinExistence type="predicted"/>
<sequence length="474" mass="55234">MSYIQCPSIVATRLFQMPEYISTQGNFIFLEMDTDVGKTITQLHQHPFWKNRFENHFIVCTAVTKIESISHILKVIWEYKILNFVLVFVHKHLEIFSYNPFSAEKILNLTKFPKEDFFPDKTNNLYGHSLRVSIFDYPPTMEKFDNQWYGKDYQHLKMVTSMINATYTLYELVRNDTYHFERAYDEILNNKTDLCFVSHFQEMTPFTGVEYTYPHQSDALVLLMPVTQDIKKKRNLLSIFATKTWVLIVVLIGAVFLSMQIANKKYKSQDTSWVGLIHVWAAFLGNSIPHFRSKQSIVQQQLLLFIFMCLVFRTAFHTSLIGSYISPNYLDKMTNISEIKDTDLMIYTGRSFGKMVPQASGLRDKLVFITKKERYRKLYEFDPNIAYLLTASYAEAILAKLRSVRKKVPYYVLKEPLVPEIQFFVHSSVEHGSLTEALEDTPERYAKKATENPTSNSSAEYGGPYHLITGDFRS</sequence>
<dbReference type="InParanoid" id="D7GY57"/>
<dbReference type="PANTHER" id="PTHR42643:SF35">
    <property type="entry name" value="IONOTROPIC RECEPTOR 68A, ISOFORM A"/>
    <property type="match status" value="1"/>
</dbReference>
<dbReference type="HOGENOM" id="CLU_543308_0_0_1"/>
<reference evidence="9 10" key="1">
    <citation type="journal article" date="2008" name="Nature">
        <title>The genome of the model beetle and pest Tribolium castaneum.</title>
        <authorList>
            <consortium name="Tribolium Genome Sequencing Consortium"/>
            <person name="Richards S."/>
            <person name="Gibbs R.A."/>
            <person name="Weinstock G.M."/>
            <person name="Brown S.J."/>
            <person name="Denell R."/>
            <person name="Beeman R.W."/>
            <person name="Gibbs R."/>
            <person name="Beeman R.W."/>
            <person name="Brown S.J."/>
            <person name="Bucher G."/>
            <person name="Friedrich M."/>
            <person name="Grimmelikhuijzen C.J."/>
            <person name="Klingler M."/>
            <person name="Lorenzen M."/>
            <person name="Richards S."/>
            <person name="Roth S."/>
            <person name="Schroder R."/>
            <person name="Tautz D."/>
            <person name="Zdobnov E.M."/>
            <person name="Muzny D."/>
            <person name="Gibbs R.A."/>
            <person name="Weinstock G.M."/>
            <person name="Attaway T."/>
            <person name="Bell S."/>
            <person name="Buhay C.J."/>
            <person name="Chandrabose M.N."/>
            <person name="Chavez D."/>
            <person name="Clerk-Blankenburg K.P."/>
            <person name="Cree A."/>
            <person name="Dao M."/>
            <person name="Davis C."/>
            <person name="Chacko J."/>
            <person name="Dinh H."/>
            <person name="Dugan-Rocha S."/>
            <person name="Fowler G."/>
            <person name="Garner T.T."/>
            <person name="Garnes J."/>
            <person name="Gnirke A."/>
            <person name="Hawes A."/>
            <person name="Hernandez J."/>
            <person name="Hines S."/>
            <person name="Holder M."/>
            <person name="Hume J."/>
            <person name="Jhangiani S.N."/>
            <person name="Joshi V."/>
            <person name="Khan Z.M."/>
            <person name="Jackson L."/>
            <person name="Kovar C."/>
            <person name="Kowis A."/>
            <person name="Lee S."/>
            <person name="Lewis L.R."/>
            <person name="Margolis J."/>
            <person name="Morgan M."/>
            <person name="Nazareth L.V."/>
            <person name="Nguyen N."/>
            <person name="Okwuonu G."/>
            <person name="Parker D."/>
            <person name="Richards S."/>
            <person name="Ruiz S.J."/>
            <person name="Santibanez J."/>
            <person name="Savard J."/>
            <person name="Scherer S.E."/>
            <person name="Schneider B."/>
            <person name="Sodergren E."/>
            <person name="Tautz D."/>
            <person name="Vattahil S."/>
            <person name="Villasana D."/>
            <person name="White C.S."/>
            <person name="Wright R."/>
            <person name="Park Y."/>
            <person name="Beeman R.W."/>
            <person name="Lord J."/>
            <person name="Oppert B."/>
            <person name="Lorenzen M."/>
            <person name="Brown S."/>
            <person name="Wang L."/>
            <person name="Savard J."/>
            <person name="Tautz D."/>
            <person name="Richards S."/>
            <person name="Weinstock G."/>
            <person name="Gibbs R.A."/>
            <person name="Liu Y."/>
            <person name="Worley K."/>
            <person name="Weinstock G."/>
            <person name="Elsik C.G."/>
            <person name="Reese J.T."/>
            <person name="Elhaik E."/>
            <person name="Landan G."/>
            <person name="Graur D."/>
            <person name="Arensburger P."/>
            <person name="Atkinson P."/>
            <person name="Beeman R.W."/>
            <person name="Beidler J."/>
            <person name="Brown S.J."/>
            <person name="Demuth J.P."/>
            <person name="Drury D.W."/>
            <person name="Du Y.Z."/>
            <person name="Fujiwara H."/>
            <person name="Lorenzen M."/>
            <person name="Maselli V."/>
            <person name="Osanai M."/>
            <person name="Park Y."/>
            <person name="Robertson H.M."/>
            <person name="Tu Z."/>
            <person name="Wang J.J."/>
            <person name="Wang S."/>
            <person name="Richards S."/>
            <person name="Song H."/>
            <person name="Zhang L."/>
            <person name="Sodergren E."/>
            <person name="Werner D."/>
            <person name="Stanke M."/>
            <person name="Morgenstern B."/>
            <person name="Solovyev V."/>
            <person name="Kosarev P."/>
            <person name="Brown G."/>
            <person name="Chen H.C."/>
            <person name="Ermolaeva O."/>
            <person name="Hlavina W."/>
            <person name="Kapustin Y."/>
            <person name="Kiryutin B."/>
            <person name="Kitts P."/>
            <person name="Maglott D."/>
            <person name="Pruitt K."/>
            <person name="Sapojnikov V."/>
            <person name="Souvorov A."/>
            <person name="Mackey A.J."/>
            <person name="Waterhouse R.M."/>
            <person name="Wyder S."/>
            <person name="Zdobnov E.M."/>
            <person name="Zdobnov E.M."/>
            <person name="Wyder S."/>
            <person name="Kriventseva E.V."/>
            <person name="Kadowaki T."/>
            <person name="Bork P."/>
            <person name="Aranda M."/>
            <person name="Bao R."/>
            <person name="Beermann A."/>
            <person name="Berns N."/>
            <person name="Bolognesi R."/>
            <person name="Bonneton F."/>
            <person name="Bopp D."/>
            <person name="Brown S.J."/>
            <person name="Bucher G."/>
            <person name="Butts T."/>
            <person name="Chaumot A."/>
            <person name="Denell R.E."/>
            <person name="Ferrier D.E."/>
            <person name="Friedrich M."/>
            <person name="Gordon C.M."/>
            <person name="Jindra M."/>
            <person name="Klingler M."/>
            <person name="Lan Q."/>
            <person name="Lattorff H.M."/>
            <person name="Laudet V."/>
            <person name="von Levetsow C."/>
            <person name="Liu Z."/>
            <person name="Lutz R."/>
            <person name="Lynch J.A."/>
            <person name="da Fonseca R.N."/>
            <person name="Posnien N."/>
            <person name="Reuter R."/>
            <person name="Roth S."/>
            <person name="Savard J."/>
            <person name="Schinko J.B."/>
            <person name="Schmitt C."/>
            <person name="Schoppmeier M."/>
            <person name="Schroder R."/>
            <person name="Shippy T.D."/>
            <person name="Simonnet F."/>
            <person name="Marques-Souza H."/>
            <person name="Tautz D."/>
            <person name="Tomoyasu Y."/>
            <person name="Trauner J."/>
            <person name="Van der Zee M."/>
            <person name="Vervoort M."/>
            <person name="Wittkopp N."/>
            <person name="Wimmer E.A."/>
            <person name="Yang X."/>
            <person name="Jones A.K."/>
            <person name="Sattelle D.B."/>
            <person name="Ebert P.R."/>
            <person name="Nelson D."/>
            <person name="Scott J.G."/>
            <person name="Beeman R.W."/>
            <person name="Muthukrishnan S."/>
            <person name="Kramer K.J."/>
            <person name="Arakane Y."/>
            <person name="Beeman R.W."/>
            <person name="Zhu Q."/>
            <person name="Hogenkamp D."/>
            <person name="Dixit R."/>
            <person name="Oppert B."/>
            <person name="Jiang H."/>
            <person name="Zou Z."/>
            <person name="Marshall J."/>
            <person name="Elpidina E."/>
            <person name="Vinokurov K."/>
            <person name="Oppert C."/>
            <person name="Zou Z."/>
            <person name="Evans J."/>
            <person name="Lu Z."/>
            <person name="Zhao P."/>
            <person name="Sumathipala N."/>
            <person name="Altincicek B."/>
            <person name="Vilcinskas A."/>
            <person name="Williams M."/>
            <person name="Hultmark D."/>
            <person name="Hetru C."/>
            <person name="Jiang H."/>
            <person name="Grimmelikhuijzen C.J."/>
            <person name="Hauser F."/>
            <person name="Cazzamali G."/>
            <person name="Williamson M."/>
            <person name="Park Y."/>
            <person name="Li B."/>
            <person name="Tanaka Y."/>
            <person name="Predel R."/>
            <person name="Neupert S."/>
            <person name="Schachtner J."/>
            <person name="Verleyen P."/>
            <person name="Raible F."/>
            <person name="Bork P."/>
            <person name="Friedrich M."/>
            <person name="Walden K.K."/>
            <person name="Robertson H.M."/>
            <person name="Angeli S."/>
            <person name="Foret S."/>
            <person name="Bucher G."/>
            <person name="Schuetz S."/>
            <person name="Maleszka R."/>
            <person name="Wimmer E.A."/>
            <person name="Beeman R.W."/>
            <person name="Lorenzen M."/>
            <person name="Tomoyasu Y."/>
            <person name="Miller S.C."/>
            <person name="Grossmann D."/>
            <person name="Bucher G."/>
        </authorList>
    </citation>
    <scope>NUCLEOTIDE SEQUENCE [LARGE SCALE GENOMIC DNA]</scope>
    <source>
        <strain evidence="9 10">Georgia GA2</strain>
    </source>
</reference>